<dbReference type="AlphaFoldDB" id="A0A934IR03"/>
<proteinExistence type="predicted"/>
<dbReference type="SMART" id="SM00271">
    <property type="entry name" value="DnaJ"/>
    <property type="match status" value="1"/>
</dbReference>
<keyword evidence="5" id="KW-1185">Reference proteome</keyword>
<dbReference type="CDD" id="cd06257">
    <property type="entry name" value="DnaJ"/>
    <property type="match status" value="1"/>
</dbReference>
<accession>A0A934IR03</accession>
<reference evidence="4" key="1">
    <citation type="submission" date="2020-12" db="EMBL/GenBank/DDBJ databases">
        <title>Bacterial taxonomy.</title>
        <authorList>
            <person name="Pan X."/>
        </authorList>
    </citation>
    <scope>NUCLEOTIDE SEQUENCE</scope>
    <source>
        <strain evidence="4">B2012</strain>
    </source>
</reference>
<evidence type="ECO:0000313" key="4">
    <source>
        <dbReference type="EMBL" id="MBJ3776034.1"/>
    </source>
</evidence>
<dbReference type="Gene3D" id="1.10.287.110">
    <property type="entry name" value="DnaJ domain"/>
    <property type="match status" value="1"/>
</dbReference>
<feature type="compositionally biased region" description="Basic and acidic residues" evidence="2">
    <location>
        <begin position="1"/>
        <end position="12"/>
    </location>
</feature>
<feature type="compositionally biased region" description="Basic and acidic residues" evidence="2">
    <location>
        <begin position="133"/>
        <end position="150"/>
    </location>
</feature>
<dbReference type="Proteomes" id="UP000609531">
    <property type="component" value="Unassembled WGS sequence"/>
</dbReference>
<dbReference type="PROSITE" id="PS50076">
    <property type="entry name" value="DNAJ_2"/>
    <property type="match status" value="1"/>
</dbReference>
<dbReference type="EMBL" id="JAEKJA010000007">
    <property type="protein sequence ID" value="MBJ3776034.1"/>
    <property type="molecule type" value="Genomic_DNA"/>
</dbReference>
<feature type="region of interest" description="Disordered" evidence="2">
    <location>
        <begin position="129"/>
        <end position="150"/>
    </location>
</feature>
<comment type="caution">
    <text evidence="4">The sequence shown here is derived from an EMBL/GenBank/DDBJ whole genome shotgun (WGS) entry which is preliminary data.</text>
</comment>
<dbReference type="Pfam" id="PF00226">
    <property type="entry name" value="DnaJ"/>
    <property type="match status" value="1"/>
</dbReference>
<dbReference type="InterPro" id="IPR001623">
    <property type="entry name" value="DnaJ_domain"/>
</dbReference>
<dbReference type="InterPro" id="IPR051938">
    <property type="entry name" value="Apopto_cytoskel_mod"/>
</dbReference>
<gene>
    <name evidence="4" type="ORF">JCR33_10070</name>
</gene>
<keyword evidence="1" id="KW-0143">Chaperone</keyword>
<evidence type="ECO:0000256" key="2">
    <source>
        <dbReference type="SAM" id="MobiDB-lite"/>
    </source>
</evidence>
<feature type="domain" description="J" evidence="3">
    <location>
        <begin position="153"/>
        <end position="210"/>
    </location>
</feature>
<evidence type="ECO:0000313" key="5">
    <source>
        <dbReference type="Proteomes" id="UP000609531"/>
    </source>
</evidence>
<dbReference type="PANTHER" id="PTHR44145">
    <property type="entry name" value="DNAJ HOMOLOG SUBFAMILY A MEMBER 3, MITOCHONDRIAL"/>
    <property type="match status" value="1"/>
</dbReference>
<feature type="region of interest" description="Disordered" evidence="2">
    <location>
        <begin position="1"/>
        <end position="28"/>
    </location>
</feature>
<evidence type="ECO:0000259" key="3">
    <source>
        <dbReference type="PROSITE" id="PS50076"/>
    </source>
</evidence>
<evidence type="ECO:0000256" key="1">
    <source>
        <dbReference type="ARBA" id="ARBA00023186"/>
    </source>
</evidence>
<name>A0A934IR03_9HYPH</name>
<organism evidence="4 5">
    <name type="scientific">Acuticoccus mangrovi</name>
    <dbReference type="NCBI Taxonomy" id="2796142"/>
    <lineage>
        <taxon>Bacteria</taxon>
        <taxon>Pseudomonadati</taxon>
        <taxon>Pseudomonadota</taxon>
        <taxon>Alphaproteobacteria</taxon>
        <taxon>Hyphomicrobiales</taxon>
        <taxon>Amorphaceae</taxon>
        <taxon>Acuticoccus</taxon>
    </lineage>
</organism>
<dbReference type="PANTHER" id="PTHR44145:SF3">
    <property type="entry name" value="DNAJ HOMOLOG SUBFAMILY A MEMBER 3, MITOCHONDRIAL"/>
    <property type="match status" value="1"/>
</dbReference>
<dbReference type="RefSeq" id="WP_198881922.1">
    <property type="nucleotide sequence ID" value="NZ_JAEKJA010000007.1"/>
</dbReference>
<protein>
    <submittedName>
        <fullName evidence="4">DnaJ domain-containing protein</fullName>
    </submittedName>
</protein>
<dbReference type="InterPro" id="IPR036869">
    <property type="entry name" value="J_dom_sf"/>
</dbReference>
<dbReference type="SUPFAM" id="SSF46565">
    <property type="entry name" value="Chaperone J-domain"/>
    <property type="match status" value="1"/>
</dbReference>
<dbReference type="PRINTS" id="PR00625">
    <property type="entry name" value="JDOMAIN"/>
</dbReference>
<sequence length="211" mass="23995">MDFSSKDYDRIRVSRRRGQGRGNGGAATHAPVMERTCAVPGCNRVAEYRAPKGRGKEGQFHWFCLEHVREYNKSYNYFEGMDDDDVIAYQRDAIIGHRPTKPIGVRGAHRAREAKAAWRGMVDDPFGFFGAEGAHHEPPPEPERRRPKGPERDAFEVMGLDHSASKEAIKSRYKTLVKRHHPDANQGDRSSEERLRSIINAYAVLRRAGYC</sequence>